<dbReference type="Pfam" id="PF01370">
    <property type="entry name" value="Epimerase"/>
    <property type="match status" value="1"/>
</dbReference>
<name>A0ABS1DNW4_9PROT</name>
<evidence type="ECO:0000313" key="2">
    <source>
        <dbReference type="EMBL" id="MBK1671060.1"/>
    </source>
</evidence>
<dbReference type="InterPro" id="IPR001509">
    <property type="entry name" value="Epimerase_deHydtase"/>
</dbReference>
<dbReference type="Gene3D" id="3.40.50.720">
    <property type="entry name" value="NAD(P)-binding Rossmann-like Domain"/>
    <property type="match status" value="1"/>
</dbReference>
<dbReference type="RefSeq" id="WP_200343519.1">
    <property type="nucleotide sequence ID" value="NZ_NRRL01000140.1"/>
</dbReference>
<organism evidence="2 3">
    <name type="scientific">Rhodovibrio sodomensis</name>
    <dbReference type="NCBI Taxonomy" id="1088"/>
    <lineage>
        <taxon>Bacteria</taxon>
        <taxon>Pseudomonadati</taxon>
        <taxon>Pseudomonadota</taxon>
        <taxon>Alphaproteobacteria</taxon>
        <taxon>Rhodospirillales</taxon>
        <taxon>Rhodovibrionaceae</taxon>
        <taxon>Rhodovibrio</taxon>
    </lineage>
</organism>
<keyword evidence="3" id="KW-1185">Reference proteome</keyword>
<dbReference type="InterPro" id="IPR036291">
    <property type="entry name" value="NAD(P)-bd_dom_sf"/>
</dbReference>
<sequence length="304" mass="32265">MKILVTGGCGFIGSHLCRRLSTLGHNVRVLDNLSRGKRENVPHEVAVELGDIVDRSTVARAFDGVDACVHLAAIASVPECQNDWSRANAVNLNGSVNVLAAAADAGNVPVVYASSAAVYGDVGGLAHEGLSPQPFSAYGVDKYASELHAHVAGQDVGLPTCGLRFFNVFGPGQDPSSPYSGVITVFVERLLRGEPTVIYGDGQQTRDFIYVEDVVDAICLALESASPGAPVFNVCRGVQVDVATLHAELCQVLGMHQDPRYDPPRVGDIRFSVGCWQKAARELGFVARTGLQDGLVRLRDARAA</sequence>
<gene>
    <name evidence="2" type="ORF">CKO28_23930</name>
</gene>
<reference evidence="2 3" key="1">
    <citation type="journal article" date="2020" name="Microorganisms">
        <title>Osmotic Adaptation and Compatible Solute Biosynthesis of Phototrophic Bacteria as Revealed from Genome Analyses.</title>
        <authorList>
            <person name="Imhoff J.F."/>
            <person name="Rahn T."/>
            <person name="Kunzel S."/>
            <person name="Keller A."/>
            <person name="Neulinger S.C."/>
        </authorList>
    </citation>
    <scope>NUCLEOTIDE SEQUENCE [LARGE SCALE GENOMIC DNA]</scope>
    <source>
        <strain evidence="2 3">DSM 9895</strain>
    </source>
</reference>
<dbReference type="PANTHER" id="PTHR43245">
    <property type="entry name" value="BIFUNCTIONAL POLYMYXIN RESISTANCE PROTEIN ARNA"/>
    <property type="match status" value="1"/>
</dbReference>
<dbReference type="Proteomes" id="UP001296873">
    <property type="component" value="Unassembled WGS sequence"/>
</dbReference>
<proteinExistence type="predicted"/>
<dbReference type="SUPFAM" id="SSF51735">
    <property type="entry name" value="NAD(P)-binding Rossmann-fold domains"/>
    <property type="match status" value="1"/>
</dbReference>
<accession>A0ABS1DNW4</accession>
<dbReference type="PANTHER" id="PTHR43245:SF13">
    <property type="entry name" value="UDP-D-APIOSE_UDP-D-XYLOSE SYNTHASE 2"/>
    <property type="match status" value="1"/>
</dbReference>
<comment type="caution">
    <text evidence="2">The sequence shown here is derived from an EMBL/GenBank/DDBJ whole genome shotgun (WGS) entry which is preliminary data.</text>
</comment>
<protein>
    <recommendedName>
        <fullName evidence="1">NAD-dependent epimerase/dehydratase domain-containing protein</fullName>
    </recommendedName>
</protein>
<feature type="domain" description="NAD-dependent epimerase/dehydratase" evidence="1">
    <location>
        <begin position="3"/>
        <end position="235"/>
    </location>
</feature>
<evidence type="ECO:0000259" key="1">
    <source>
        <dbReference type="Pfam" id="PF01370"/>
    </source>
</evidence>
<dbReference type="EMBL" id="NRRL01000140">
    <property type="protein sequence ID" value="MBK1671060.1"/>
    <property type="molecule type" value="Genomic_DNA"/>
</dbReference>
<evidence type="ECO:0000313" key="3">
    <source>
        <dbReference type="Proteomes" id="UP001296873"/>
    </source>
</evidence>
<dbReference type="Gene3D" id="3.90.25.10">
    <property type="entry name" value="UDP-galactose 4-epimerase, domain 1"/>
    <property type="match status" value="1"/>
</dbReference>
<dbReference type="InterPro" id="IPR050177">
    <property type="entry name" value="Lipid_A_modif_metabolic_enz"/>
</dbReference>